<dbReference type="EMBL" id="BAABAQ010000001">
    <property type="protein sequence ID" value="GAA4182120.1"/>
    <property type="molecule type" value="Genomic_DNA"/>
</dbReference>
<dbReference type="PANTHER" id="PTHR39335">
    <property type="entry name" value="BLL4220 PROTEIN"/>
    <property type="match status" value="1"/>
</dbReference>
<dbReference type="Proteomes" id="UP001501251">
    <property type="component" value="Unassembled WGS sequence"/>
</dbReference>
<dbReference type="InterPro" id="IPR005297">
    <property type="entry name" value="Lipoprotein_repeat"/>
</dbReference>
<sequence>MAKGSVSCSPTGAATCLLSSSNGTAYLLPGGSEMRKLLHAGVLALGVLTAGCGGADDGGTTEPMVADQVKASPTSPETPASPEPSDSSSPATRAKVELGETKIGKVLVGEEGRTLYLFKKDKDGKSSCSDDCAQAWPPYVTDGKPEAGEGVKEKLLGTIERDDGTTQVTYNDHPLYYFAKDTEPGDVKGNDVEGFGAEWYAVGANGKRVHD</sequence>
<evidence type="ECO:0000256" key="1">
    <source>
        <dbReference type="SAM" id="MobiDB-lite"/>
    </source>
</evidence>
<keyword evidence="3" id="KW-1185">Reference proteome</keyword>
<reference evidence="3" key="1">
    <citation type="journal article" date="2019" name="Int. J. Syst. Evol. Microbiol.">
        <title>The Global Catalogue of Microorganisms (GCM) 10K type strain sequencing project: providing services to taxonomists for standard genome sequencing and annotation.</title>
        <authorList>
            <consortium name="The Broad Institute Genomics Platform"/>
            <consortium name="The Broad Institute Genome Sequencing Center for Infectious Disease"/>
            <person name="Wu L."/>
            <person name="Ma J."/>
        </authorList>
    </citation>
    <scope>NUCLEOTIDE SEQUENCE [LARGE SCALE GENOMIC DNA]</scope>
    <source>
        <strain evidence="3">JCM 17388</strain>
    </source>
</reference>
<evidence type="ECO:0000313" key="3">
    <source>
        <dbReference type="Proteomes" id="UP001501251"/>
    </source>
</evidence>
<feature type="compositionally biased region" description="Low complexity" evidence="1">
    <location>
        <begin position="71"/>
        <end position="92"/>
    </location>
</feature>
<dbReference type="PANTHER" id="PTHR39335:SF1">
    <property type="entry name" value="BLL4220 PROTEIN"/>
    <property type="match status" value="1"/>
</dbReference>
<gene>
    <name evidence="2" type="ORF">GCM10022252_07520</name>
</gene>
<keyword evidence="2" id="KW-0449">Lipoprotein</keyword>
<organism evidence="2 3">
    <name type="scientific">Streptosporangium oxazolinicum</name>
    <dbReference type="NCBI Taxonomy" id="909287"/>
    <lineage>
        <taxon>Bacteria</taxon>
        <taxon>Bacillati</taxon>
        <taxon>Actinomycetota</taxon>
        <taxon>Actinomycetes</taxon>
        <taxon>Streptosporangiales</taxon>
        <taxon>Streptosporangiaceae</taxon>
        <taxon>Streptosporangium</taxon>
    </lineage>
</organism>
<proteinExistence type="predicted"/>
<comment type="caution">
    <text evidence="2">The sequence shown here is derived from an EMBL/GenBank/DDBJ whole genome shotgun (WGS) entry which is preliminary data.</text>
</comment>
<dbReference type="Pfam" id="PF03640">
    <property type="entry name" value="Lipoprotein_15"/>
    <property type="match status" value="2"/>
</dbReference>
<feature type="region of interest" description="Disordered" evidence="1">
    <location>
        <begin position="68"/>
        <end position="96"/>
    </location>
</feature>
<evidence type="ECO:0000313" key="2">
    <source>
        <dbReference type="EMBL" id="GAA4182120.1"/>
    </source>
</evidence>
<name>A0ABP8ADE6_9ACTN</name>
<accession>A0ABP8ADE6</accession>
<protein>
    <submittedName>
        <fullName evidence="2">Lipoprotein</fullName>
    </submittedName>
</protein>